<feature type="non-terminal residue" evidence="1">
    <location>
        <position position="1"/>
    </location>
</feature>
<protein>
    <submittedName>
        <fullName evidence="1">Uncharacterized protein</fullName>
    </submittedName>
</protein>
<evidence type="ECO:0000313" key="1">
    <source>
        <dbReference type="EMBL" id="KAK3772934.1"/>
    </source>
</evidence>
<sequence length="84" mass="9566">EGVSRCETLNTNRDIASPQERRLKLKQEAVSLEGCETLTLQRYRASVAREGVSEVRDTNTHRDIEPLLLGRKCQRSETLPLTEI</sequence>
<comment type="caution">
    <text evidence="1">The sequence shown here is derived from an EMBL/GenBank/DDBJ whole genome shotgun (WGS) entry which is preliminary data.</text>
</comment>
<accession>A0AAE1DJE9</accession>
<dbReference type="Proteomes" id="UP001283361">
    <property type="component" value="Unassembled WGS sequence"/>
</dbReference>
<gene>
    <name evidence="1" type="ORF">RRG08_061419</name>
</gene>
<evidence type="ECO:0000313" key="2">
    <source>
        <dbReference type="Proteomes" id="UP001283361"/>
    </source>
</evidence>
<keyword evidence="2" id="KW-1185">Reference proteome</keyword>
<reference evidence="1" key="1">
    <citation type="journal article" date="2023" name="G3 (Bethesda)">
        <title>A reference genome for the long-term kleptoplast-retaining sea slug Elysia crispata morphotype clarki.</title>
        <authorList>
            <person name="Eastman K.E."/>
            <person name="Pendleton A.L."/>
            <person name="Shaikh M.A."/>
            <person name="Suttiyut T."/>
            <person name="Ogas R."/>
            <person name="Tomko P."/>
            <person name="Gavelis G."/>
            <person name="Widhalm J.R."/>
            <person name="Wisecaver J.H."/>
        </authorList>
    </citation>
    <scope>NUCLEOTIDE SEQUENCE</scope>
    <source>
        <strain evidence="1">ECLA1</strain>
    </source>
</reference>
<dbReference type="AlphaFoldDB" id="A0AAE1DJE9"/>
<dbReference type="EMBL" id="JAWDGP010003583">
    <property type="protein sequence ID" value="KAK3772934.1"/>
    <property type="molecule type" value="Genomic_DNA"/>
</dbReference>
<name>A0AAE1DJE9_9GAST</name>
<proteinExistence type="predicted"/>
<organism evidence="1 2">
    <name type="scientific">Elysia crispata</name>
    <name type="common">lettuce slug</name>
    <dbReference type="NCBI Taxonomy" id="231223"/>
    <lineage>
        <taxon>Eukaryota</taxon>
        <taxon>Metazoa</taxon>
        <taxon>Spiralia</taxon>
        <taxon>Lophotrochozoa</taxon>
        <taxon>Mollusca</taxon>
        <taxon>Gastropoda</taxon>
        <taxon>Heterobranchia</taxon>
        <taxon>Euthyneura</taxon>
        <taxon>Panpulmonata</taxon>
        <taxon>Sacoglossa</taxon>
        <taxon>Placobranchoidea</taxon>
        <taxon>Plakobranchidae</taxon>
        <taxon>Elysia</taxon>
    </lineage>
</organism>